<evidence type="ECO:0000256" key="2">
    <source>
        <dbReference type="ARBA" id="ARBA00022963"/>
    </source>
</evidence>
<evidence type="ECO:0000256" key="1">
    <source>
        <dbReference type="ARBA" id="ARBA00022801"/>
    </source>
</evidence>
<dbReference type="Pfam" id="PF01734">
    <property type="entry name" value="Patatin"/>
    <property type="match status" value="1"/>
</dbReference>
<evidence type="ECO:0000256" key="3">
    <source>
        <dbReference type="ARBA" id="ARBA00023098"/>
    </source>
</evidence>
<evidence type="ECO:0000313" key="7">
    <source>
        <dbReference type="Proteomes" id="UP000290921"/>
    </source>
</evidence>
<evidence type="ECO:0000313" key="6">
    <source>
        <dbReference type="EMBL" id="RXI46171.1"/>
    </source>
</evidence>
<keyword evidence="3 4" id="KW-0443">Lipid metabolism</keyword>
<reference evidence="6 7" key="1">
    <citation type="submission" date="2018-06" db="EMBL/GenBank/DDBJ databases">
        <title>Genome conservation of Clostridium tetani.</title>
        <authorList>
            <person name="Bruggemann H."/>
            <person name="Popoff M.R."/>
        </authorList>
    </citation>
    <scope>NUCLEOTIDE SEQUENCE [LARGE SCALE GENOMIC DNA]</scope>
    <source>
        <strain evidence="6 7">2017.061</strain>
    </source>
</reference>
<name>A0A4Q0VBG4_CLOTA</name>
<keyword evidence="1 4" id="KW-0378">Hydrolase</keyword>
<dbReference type="Proteomes" id="UP000290921">
    <property type="component" value="Unassembled WGS sequence"/>
</dbReference>
<dbReference type="Gene3D" id="3.40.1090.10">
    <property type="entry name" value="Cytosolic phospholipase A2 catalytic domain"/>
    <property type="match status" value="2"/>
</dbReference>
<dbReference type="GO" id="GO:0016042">
    <property type="term" value="P:lipid catabolic process"/>
    <property type="evidence" value="ECO:0007669"/>
    <property type="project" value="UniProtKB-UniRule"/>
</dbReference>
<dbReference type="PROSITE" id="PS51635">
    <property type="entry name" value="PNPLA"/>
    <property type="match status" value="1"/>
</dbReference>
<dbReference type="CDD" id="cd07208">
    <property type="entry name" value="Pat_hypo_Ecoli_yjju_like"/>
    <property type="match status" value="1"/>
</dbReference>
<dbReference type="InterPro" id="IPR016035">
    <property type="entry name" value="Acyl_Trfase/lysoPLipase"/>
</dbReference>
<feature type="short sequence motif" description="DGA/G" evidence="4">
    <location>
        <begin position="159"/>
        <end position="161"/>
    </location>
</feature>
<dbReference type="InterPro" id="IPR037483">
    <property type="entry name" value="YjjU-like"/>
</dbReference>
<keyword evidence="2 4" id="KW-0442">Lipid degradation</keyword>
<protein>
    <submittedName>
        <fullName evidence="6">Patatin family protein</fullName>
    </submittedName>
</protein>
<feature type="short sequence motif" description="GXGXXG" evidence="4">
    <location>
        <begin position="10"/>
        <end position="15"/>
    </location>
</feature>
<feature type="active site" description="Proton acceptor" evidence="4">
    <location>
        <position position="159"/>
    </location>
</feature>
<feature type="active site" description="Nucleophile" evidence="4">
    <location>
        <position position="39"/>
    </location>
</feature>
<proteinExistence type="predicted"/>
<dbReference type="GO" id="GO:0016787">
    <property type="term" value="F:hydrolase activity"/>
    <property type="evidence" value="ECO:0007669"/>
    <property type="project" value="UniProtKB-UniRule"/>
</dbReference>
<dbReference type="EMBL" id="QMAP01000011">
    <property type="protein sequence ID" value="RXI46171.1"/>
    <property type="molecule type" value="Genomic_DNA"/>
</dbReference>
<gene>
    <name evidence="6" type="ORF">DP130_11445</name>
</gene>
<dbReference type="PANTHER" id="PTHR14226">
    <property type="entry name" value="NEUROPATHY TARGET ESTERASE/SWISS CHEESE D.MELANOGASTER"/>
    <property type="match status" value="1"/>
</dbReference>
<dbReference type="InterPro" id="IPR045943">
    <property type="entry name" value="DUF6363"/>
</dbReference>
<organism evidence="6 7">
    <name type="scientific">Clostridium tetani</name>
    <dbReference type="NCBI Taxonomy" id="1513"/>
    <lineage>
        <taxon>Bacteria</taxon>
        <taxon>Bacillati</taxon>
        <taxon>Bacillota</taxon>
        <taxon>Clostridia</taxon>
        <taxon>Eubacteriales</taxon>
        <taxon>Clostridiaceae</taxon>
        <taxon>Clostridium</taxon>
    </lineage>
</organism>
<dbReference type="InterPro" id="IPR050301">
    <property type="entry name" value="NTE"/>
</dbReference>
<feature type="short sequence motif" description="GXSXG" evidence="4">
    <location>
        <begin position="37"/>
        <end position="41"/>
    </location>
</feature>
<evidence type="ECO:0000259" key="5">
    <source>
        <dbReference type="PROSITE" id="PS51635"/>
    </source>
</evidence>
<dbReference type="InterPro" id="IPR002641">
    <property type="entry name" value="PNPLA_dom"/>
</dbReference>
<dbReference type="AlphaFoldDB" id="A0A4Q0VBG4"/>
<accession>A0A4Q0VBG4</accession>
<comment type="caution">
    <text evidence="6">The sequence shown here is derived from an EMBL/GenBank/DDBJ whole genome shotgun (WGS) entry which is preliminary data.</text>
</comment>
<sequence>MDKVGLILEGGGMRGLYTAGILDYFMKKEFYAPYVIGVSMGACNATSYISKQNRRNKAVVINHVNDPRYIGIKNIFRCKSLLGIDLIYDEIPNKLEPFDYKAFYASKQKFIIVATDCKTGKPVYFDKDKDEDILTTVRASSSLPFISPIVRYNGMELLDGGISDSIPIGKSIKDGNIKNIIILTRPKGYRKDPFRRKRLLKRFYSSYDNLIKAIEDRYRIYNRTLDYIEKLEEENKVFILRPTNKIKVRRIEKNTEKLEGLYKMGFEDAEKQYDKMIDWVNNA</sequence>
<dbReference type="RefSeq" id="WP_129030774.1">
    <property type="nucleotide sequence ID" value="NZ_QMAP01000011.1"/>
</dbReference>
<evidence type="ECO:0000256" key="4">
    <source>
        <dbReference type="PROSITE-ProRule" id="PRU01161"/>
    </source>
</evidence>
<dbReference type="PANTHER" id="PTHR14226:SF25">
    <property type="entry name" value="PHOSPHOESTERASE"/>
    <property type="match status" value="1"/>
</dbReference>
<dbReference type="SUPFAM" id="SSF52151">
    <property type="entry name" value="FabD/lysophospholipase-like"/>
    <property type="match status" value="1"/>
</dbReference>
<feature type="domain" description="PNPLA" evidence="5">
    <location>
        <begin position="6"/>
        <end position="172"/>
    </location>
</feature>
<dbReference type="Pfam" id="PF19890">
    <property type="entry name" value="DUF6363"/>
    <property type="match status" value="1"/>
</dbReference>